<proteinExistence type="predicted"/>
<dbReference type="AlphaFoldDB" id="G2YMI8"/>
<name>G2YMI8_BOTF4</name>
<dbReference type="InParanoid" id="G2YMI8"/>
<dbReference type="Proteomes" id="UP000008177">
    <property type="component" value="Unplaced contigs"/>
</dbReference>
<dbReference type="HOGENOM" id="CLU_2830934_0_0_1"/>
<reference evidence="2" key="1">
    <citation type="journal article" date="2011" name="PLoS Genet.">
        <title>Genomic analysis of the necrotrophic fungal pathogens Sclerotinia sclerotiorum and Botrytis cinerea.</title>
        <authorList>
            <person name="Amselem J."/>
            <person name="Cuomo C.A."/>
            <person name="van Kan J.A."/>
            <person name="Viaud M."/>
            <person name="Benito E.P."/>
            <person name="Couloux A."/>
            <person name="Coutinho P.M."/>
            <person name="de Vries R.P."/>
            <person name="Dyer P.S."/>
            <person name="Fillinger S."/>
            <person name="Fournier E."/>
            <person name="Gout L."/>
            <person name="Hahn M."/>
            <person name="Kohn L."/>
            <person name="Lapalu N."/>
            <person name="Plummer K.M."/>
            <person name="Pradier J.M."/>
            <person name="Quevillon E."/>
            <person name="Sharon A."/>
            <person name="Simon A."/>
            <person name="ten Have A."/>
            <person name="Tudzynski B."/>
            <person name="Tudzynski P."/>
            <person name="Wincker P."/>
            <person name="Andrew M."/>
            <person name="Anthouard V."/>
            <person name="Beever R.E."/>
            <person name="Beffa R."/>
            <person name="Benoit I."/>
            <person name="Bouzid O."/>
            <person name="Brault B."/>
            <person name="Chen Z."/>
            <person name="Choquer M."/>
            <person name="Collemare J."/>
            <person name="Cotton P."/>
            <person name="Danchin E.G."/>
            <person name="Da Silva C."/>
            <person name="Gautier A."/>
            <person name="Giraud C."/>
            <person name="Giraud T."/>
            <person name="Gonzalez C."/>
            <person name="Grossetete S."/>
            <person name="Guldener U."/>
            <person name="Henrissat B."/>
            <person name="Howlett B.J."/>
            <person name="Kodira C."/>
            <person name="Kretschmer M."/>
            <person name="Lappartient A."/>
            <person name="Leroch M."/>
            <person name="Levis C."/>
            <person name="Mauceli E."/>
            <person name="Neuveglise C."/>
            <person name="Oeser B."/>
            <person name="Pearson M."/>
            <person name="Poulain J."/>
            <person name="Poussereau N."/>
            <person name="Quesneville H."/>
            <person name="Rascle C."/>
            <person name="Schumacher J."/>
            <person name="Segurens B."/>
            <person name="Sexton A."/>
            <person name="Silva E."/>
            <person name="Sirven C."/>
            <person name="Soanes D.M."/>
            <person name="Talbot N.J."/>
            <person name="Templeton M."/>
            <person name="Yandava C."/>
            <person name="Yarden O."/>
            <person name="Zeng Q."/>
            <person name="Rollins J.A."/>
            <person name="Lebrun M.H."/>
            <person name="Dickman M."/>
        </authorList>
    </citation>
    <scope>NUCLEOTIDE SEQUENCE [LARGE SCALE GENOMIC DNA]</scope>
    <source>
        <strain evidence="2">T4</strain>
    </source>
</reference>
<protein>
    <submittedName>
        <fullName evidence="1">Uncharacterized protein</fullName>
    </submittedName>
</protein>
<gene>
    <name evidence="1" type="ORF">BofuT4_uP137600.1</name>
</gene>
<accession>G2YMI8</accession>
<sequence length="66" mass="7324">MSLSGLVKKATYIAICQRHFTILLPIDTILYRYLDRRLYWTLNASSGSLGYIQNLGCSAESAPVGV</sequence>
<evidence type="ECO:0000313" key="2">
    <source>
        <dbReference type="Proteomes" id="UP000008177"/>
    </source>
</evidence>
<dbReference type="EMBL" id="FQ790345">
    <property type="protein sequence ID" value="CCD52836.1"/>
    <property type="molecule type" value="Genomic_DNA"/>
</dbReference>
<organism evidence="1 2">
    <name type="scientific">Botryotinia fuckeliana (strain T4)</name>
    <name type="common">Noble rot fungus</name>
    <name type="synonym">Botrytis cinerea</name>
    <dbReference type="NCBI Taxonomy" id="999810"/>
    <lineage>
        <taxon>Eukaryota</taxon>
        <taxon>Fungi</taxon>
        <taxon>Dikarya</taxon>
        <taxon>Ascomycota</taxon>
        <taxon>Pezizomycotina</taxon>
        <taxon>Leotiomycetes</taxon>
        <taxon>Helotiales</taxon>
        <taxon>Sclerotiniaceae</taxon>
        <taxon>Botrytis</taxon>
    </lineage>
</organism>
<evidence type="ECO:0000313" key="1">
    <source>
        <dbReference type="EMBL" id="CCD52836.1"/>
    </source>
</evidence>